<proteinExistence type="predicted"/>
<evidence type="ECO:0000313" key="4">
    <source>
        <dbReference type="Proteomes" id="UP000218238"/>
    </source>
</evidence>
<dbReference type="SMART" id="SM00240">
    <property type="entry name" value="FHA"/>
    <property type="match status" value="1"/>
</dbReference>
<dbReference type="RefSeq" id="WP_095720404.1">
    <property type="nucleotide sequence ID" value="NZ_NTFS01000023.1"/>
</dbReference>
<dbReference type="PROSITE" id="PS50006">
    <property type="entry name" value="FHA_DOMAIN"/>
    <property type="match status" value="1"/>
</dbReference>
<dbReference type="Gene3D" id="2.60.200.20">
    <property type="match status" value="1"/>
</dbReference>
<reference evidence="3 4" key="1">
    <citation type="submission" date="2017-08" db="EMBL/GenBank/DDBJ databases">
        <title>Draft genome sequence of filamentous cyanobacterium Calothrix elsteri CCALA 953.</title>
        <authorList>
            <person name="Gagunashvili A.N."/>
            <person name="Elster J."/>
            <person name="Andresson O.S."/>
        </authorList>
    </citation>
    <scope>NUCLEOTIDE SEQUENCE [LARGE SCALE GENOMIC DNA]</scope>
    <source>
        <strain evidence="3 4">CCALA 953</strain>
    </source>
</reference>
<comment type="caution">
    <text evidence="3">The sequence shown here is derived from an EMBL/GenBank/DDBJ whole genome shotgun (WGS) entry which is preliminary data.</text>
</comment>
<accession>A0A2A2TP01</accession>
<sequence>MPANKCSNSGCEYFNRPLPNNMECCPGCGRPLGNVIASAPAQSTPPPATPNVVSYRQQVQAPQPSQQQPFQQQILSENTDYQPHSPYIQPTPAQPPRLVRPVLKLIHTATGREFSFPGEEGHIGRRSQIHGTIPEIDLVGIPHEGVVSRSHARIFWDWNQNSYMILDTSRNGCYLNRNPLSPGVNYRLSNGDSLQLGQDGLVCFTVLLV</sequence>
<organism evidence="3 4">
    <name type="scientific">Brunnivagina elsteri CCALA 953</name>
    <dbReference type="NCBI Taxonomy" id="987040"/>
    <lineage>
        <taxon>Bacteria</taxon>
        <taxon>Bacillati</taxon>
        <taxon>Cyanobacteriota</taxon>
        <taxon>Cyanophyceae</taxon>
        <taxon>Nostocales</taxon>
        <taxon>Calotrichaceae</taxon>
        <taxon>Brunnivagina</taxon>
    </lineage>
</organism>
<feature type="compositionally biased region" description="Low complexity" evidence="1">
    <location>
        <begin position="57"/>
        <end position="72"/>
    </location>
</feature>
<dbReference type="AlphaFoldDB" id="A0A2A2TP01"/>
<protein>
    <submittedName>
        <fullName evidence="3">Phosphopeptide-binding protein</fullName>
    </submittedName>
</protein>
<name>A0A2A2TP01_9CYAN</name>
<feature type="domain" description="FHA" evidence="2">
    <location>
        <begin position="121"/>
        <end position="180"/>
    </location>
</feature>
<evidence type="ECO:0000256" key="1">
    <source>
        <dbReference type="SAM" id="MobiDB-lite"/>
    </source>
</evidence>
<dbReference type="SUPFAM" id="SSF49879">
    <property type="entry name" value="SMAD/FHA domain"/>
    <property type="match status" value="1"/>
</dbReference>
<dbReference type="InterPro" id="IPR008984">
    <property type="entry name" value="SMAD_FHA_dom_sf"/>
</dbReference>
<dbReference type="Proteomes" id="UP000218238">
    <property type="component" value="Unassembled WGS sequence"/>
</dbReference>
<feature type="region of interest" description="Disordered" evidence="1">
    <location>
        <begin position="39"/>
        <end position="72"/>
    </location>
</feature>
<gene>
    <name evidence="3" type="ORF">CK510_03680</name>
</gene>
<keyword evidence="4" id="KW-1185">Reference proteome</keyword>
<dbReference type="EMBL" id="NTFS01000023">
    <property type="protein sequence ID" value="PAX60084.1"/>
    <property type="molecule type" value="Genomic_DNA"/>
</dbReference>
<dbReference type="OrthoDB" id="483766at2"/>
<dbReference type="CDD" id="cd00060">
    <property type="entry name" value="FHA"/>
    <property type="match status" value="1"/>
</dbReference>
<dbReference type="Pfam" id="PF00498">
    <property type="entry name" value="FHA"/>
    <property type="match status" value="1"/>
</dbReference>
<evidence type="ECO:0000259" key="2">
    <source>
        <dbReference type="PROSITE" id="PS50006"/>
    </source>
</evidence>
<dbReference type="InterPro" id="IPR000253">
    <property type="entry name" value="FHA_dom"/>
</dbReference>
<evidence type="ECO:0000313" key="3">
    <source>
        <dbReference type="EMBL" id="PAX60084.1"/>
    </source>
</evidence>